<accession>A0ABT7WI03</accession>
<evidence type="ECO:0000313" key="2">
    <source>
        <dbReference type="EMBL" id="MDM9632540.1"/>
    </source>
</evidence>
<dbReference type="EMBL" id="JAUDUY010000010">
    <property type="protein sequence ID" value="MDM9632540.1"/>
    <property type="molecule type" value="Genomic_DNA"/>
</dbReference>
<comment type="caution">
    <text evidence="2">The sequence shown here is derived from an EMBL/GenBank/DDBJ whole genome shotgun (WGS) entry which is preliminary data.</text>
</comment>
<organism evidence="2 3">
    <name type="scientific">Robiginitalea aurantiaca</name>
    <dbReference type="NCBI Taxonomy" id="3056915"/>
    <lineage>
        <taxon>Bacteria</taxon>
        <taxon>Pseudomonadati</taxon>
        <taxon>Bacteroidota</taxon>
        <taxon>Flavobacteriia</taxon>
        <taxon>Flavobacteriales</taxon>
        <taxon>Flavobacteriaceae</taxon>
        <taxon>Robiginitalea</taxon>
    </lineage>
</organism>
<gene>
    <name evidence="2" type="ORF">QU605_13765</name>
</gene>
<dbReference type="PANTHER" id="PTHR46268:SF22">
    <property type="entry name" value="SENSOR PROTEIN KDPD-RELATED"/>
    <property type="match status" value="1"/>
</dbReference>
<sequence length="259" mass="28913">MNKRILVPYDFSKASEHGVRYAIDYAGSLPGVDLQFCLIADQEDPERFEEARTRISSGISRIFQGELSWTTLIPGSVDGLLEKCTEEKADMVIMGTEGSSKADANTKTAELVLKAMFPVLVVPSGTEEEFKLGRIALVLGSNEIDDPNLLHTLLQIARRFNASVTVLTIASESDHFGYTEPEERNEHLLEYYLESFYSHHVYIKNEDVVAGIFDYVDAHDIDLVTILPNKHVKKGTPSEGRLTRILAQQSSTPLLTIEH</sequence>
<dbReference type="Gene3D" id="3.40.50.12370">
    <property type="match status" value="1"/>
</dbReference>
<dbReference type="PANTHER" id="PTHR46268">
    <property type="entry name" value="STRESS RESPONSE PROTEIN NHAX"/>
    <property type="match status" value="1"/>
</dbReference>
<proteinExistence type="inferred from homology"/>
<keyword evidence="3" id="KW-1185">Reference proteome</keyword>
<dbReference type="InterPro" id="IPR006015">
    <property type="entry name" value="Universal_stress_UspA"/>
</dbReference>
<comment type="similarity">
    <text evidence="1">Belongs to the universal stress protein A family.</text>
</comment>
<dbReference type="SUPFAM" id="SSF52402">
    <property type="entry name" value="Adenine nucleotide alpha hydrolases-like"/>
    <property type="match status" value="2"/>
</dbReference>
<protein>
    <submittedName>
        <fullName evidence="2">Universal stress protein</fullName>
    </submittedName>
</protein>
<dbReference type="PRINTS" id="PR01438">
    <property type="entry name" value="UNVRSLSTRESS"/>
</dbReference>
<dbReference type="RefSeq" id="WP_289725900.1">
    <property type="nucleotide sequence ID" value="NZ_JAUDUY010000010.1"/>
</dbReference>
<evidence type="ECO:0000256" key="1">
    <source>
        <dbReference type="ARBA" id="ARBA00008791"/>
    </source>
</evidence>
<evidence type="ECO:0000313" key="3">
    <source>
        <dbReference type="Proteomes" id="UP001174839"/>
    </source>
</evidence>
<name>A0ABT7WI03_9FLAO</name>
<dbReference type="CDD" id="cd00293">
    <property type="entry name" value="USP-like"/>
    <property type="match status" value="1"/>
</dbReference>
<reference evidence="2" key="1">
    <citation type="submission" date="2023-06" db="EMBL/GenBank/DDBJ databases">
        <title>Robiginitalea aurantiacus sp. nov. and Algoriphagus sediminis sp. nov., isolated from coastal sediment.</title>
        <authorList>
            <person name="Zhou Z.Y."/>
            <person name="An J."/>
            <person name="Jia Y.W."/>
            <person name="Du Z.J."/>
        </authorList>
    </citation>
    <scope>NUCLEOTIDE SEQUENCE</scope>
    <source>
        <strain evidence="2">M39</strain>
    </source>
</reference>
<dbReference type="Proteomes" id="UP001174839">
    <property type="component" value="Unassembled WGS sequence"/>
</dbReference>